<organism evidence="2 3">
    <name type="scientific">Pseudonocardia spirodelae</name>
    <dbReference type="NCBI Taxonomy" id="3133431"/>
    <lineage>
        <taxon>Bacteria</taxon>
        <taxon>Bacillati</taxon>
        <taxon>Actinomycetota</taxon>
        <taxon>Actinomycetes</taxon>
        <taxon>Pseudonocardiales</taxon>
        <taxon>Pseudonocardiaceae</taxon>
        <taxon>Pseudonocardia</taxon>
    </lineage>
</organism>
<dbReference type="RefSeq" id="WP_340290896.1">
    <property type="nucleotide sequence ID" value="NZ_JBBJUP010000010.1"/>
</dbReference>
<comment type="similarity">
    <text evidence="1">Belongs to the SIMIBI class G3E GTPase family. ArgK/MeaB subfamily.</text>
</comment>
<dbReference type="Pfam" id="PF03308">
    <property type="entry name" value="MeaB"/>
    <property type="match status" value="1"/>
</dbReference>
<dbReference type="EC" id="3.6.5.-" evidence="2"/>
<dbReference type="GO" id="GO:0016787">
    <property type="term" value="F:hydrolase activity"/>
    <property type="evidence" value="ECO:0007669"/>
    <property type="project" value="UniProtKB-KW"/>
</dbReference>
<dbReference type="Gene3D" id="1.20.5.170">
    <property type="match status" value="1"/>
</dbReference>
<dbReference type="EMBL" id="JBBJUP010000010">
    <property type="protein sequence ID" value="MEJ8280116.1"/>
    <property type="molecule type" value="Genomic_DNA"/>
</dbReference>
<keyword evidence="3" id="KW-1185">Reference proteome</keyword>
<keyword evidence="2" id="KW-0378">Hydrolase</keyword>
<dbReference type="NCBIfam" id="NF006958">
    <property type="entry name" value="PRK09435.1"/>
    <property type="match status" value="1"/>
</dbReference>
<proteinExistence type="inferred from homology"/>
<comment type="caution">
    <text evidence="2">The sequence shown here is derived from an EMBL/GenBank/DDBJ whole genome shotgun (WGS) entry which is preliminary data.</text>
</comment>
<sequence>MAPRVPDPAELARGVLTGDRTLLARAITLVESSRPDHQRAAQELLLELTPKAGHAVRVGISGVPGVGKSTFIEAMGTRLTGAGHRVAVLAVDPSSTRTRGSILGDKTRMPRLAVDPDAFVRPSPSAGTLGGVARRTRETMVVMEAAGFDVVLVETVGVGQSETAVAGMVDTFLFLTIARTGDALQGIKKGILELADVVAVNKADGPHEQDARAAARELAGALHMMTPTSAHWRTPVLSCSAQTGAGLDKVWEKVTEHRAALEKGGELATRRADQQVEWMWQMVRDRLMDRVLHDPRTSQALPSLTADVRDGALTPTLAAQRILDVLG</sequence>
<dbReference type="Gene3D" id="3.40.50.300">
    <property type="entry name" value="P-loop containing nucleotide triphosphate hydrolases"/>
    <property type="match status" value="1"/>
</dbReference>
<reference evidence="2 3" key="1">
    <citation type="submission" date="2024-03" db="EMBL/GenBank/DDBJ databases">
        <title>Draft genome sequence of Pseudonocardia sp. DW16-2.</title>
        <authorList>
            <person name="Duangmal K."/>
        </authorList>
    </citation>
    <scope>NUCLEOTIDE SEQUENCE [LARGE SCALE GENOMIC DNA]</scope>
    <source>
        <strain evidence="2 3">DW16-2</strain>
    </source>
</reference>
<dbReference type="Gene3D" id="1.10.287.130">
    <property type="match status" value="1"/>
</dbReference>
<evidence type="ECO:0000256" key="1">
    <source>
        <dbReference type="ARBA" id="ARBA00009625"/>
    </source>
</evidence>
<dbReference type="Proteomes" id="UP001364211">
    <property type="component" value="Unassembled WGS sequence"/>
</dbReference>
<evidence type="ECO:0000313" key="3">
    <source>
        <dbReference type="Proteomes" id="UP001364211"/>
    </source>
</evidence>
<protein>
    <submittedName>
        <fullName evidence="2">Methylmalonyl Co-A mutase-associated GTPase MeaB</fullName>
        <ecNumber evidence="2">3.6.5.-</ecNumber>
    </submittedName>
</protein>
<accession>A0ABU8T994</accession>
<dbReference type="InterPro" id="IPR005129">
    <property type="entry name" value="GTPase_ArgK"/>
</dbReference>
<dbReference type="PANTHER" id="PTHR23408:SF3">
    <property type="entry name" value="METHYLMALONIC ACIDURIA TYPE A PROTEIN, MITOCHONDRIAL"/>
    <property type="match status" value="1"/>
</dbReference>
<dbReference type="CDD" id="cd03114">
    <property type="entry name" value="MMAA-like"/>
    <property type="match status" value="1"/>
</dbReference>
<gene>
    <name evidence="2" type="primary">meaB</name>
    <name evidence="2" type="ORF">WJX68_14310</name>
</gene>
<dbReference type="InterPro" id="IPR027417">
    <property type="entry name" value="P-loop_NTPase"/>
</dbReference>
<name>A0ABU8T994_9PSEU</name>
<dbReference type="NCBIfam" id="TIGR00750">
    <property type="entry name" value="lao"/>
    <property type="match status" value="1"/>
</dbReference>
<dbReference type="PANTHER" id="PTHR23408">
    <property type="entry name" value="METHYLMALONYL-COA MUTASE"/>
    <property type="match status" value="1"/>
</dbReference>
<evidence type="ECO:0000313" key="2">
    <source>
        <dbReference type="EMBL" id="MEJ8280116.1"/>
    </source>
</evidence>
<dbReference type="SUPFAM" id="SSF52540">
    <property type="entry name" value="P-loop containing nucleoside triphosphate hydrolases"/>
    <property type="match status" value="1"/>
</dbReference>